<evidence type="ECO:0000313" key="18">
    <source>
        <dbReference type="Ensembl" id="ENSBTAP00000072391.2"/>
    </source>
</evidence>
<dbReference type="Proteomes" id="UP000009136">
    <property type="component" value="Chromosome 5"/>
</dbReference>
<feature type="domain" description="C2H2-type" evidence="16">
    <location>
        <begin position="41"/>
        <end position="69"/>
    </location>
</feature>
<feature type="region of interest" description="Disordered" evidence="15">
    <location>
        <begin position="524"/>
        <end position="552"/>
    </location>
</feature>
<evidence type="ECO:0000256" key="2">
    <source>
        <dbReference type="ARBA" id="ARBA00004496"/>
    </source>
</evidence>
<dbReference type="PROSITE" id="PS00028">
    <property type="entry name" value="ZINC_FINGER_C2H2_1"/>
    <property type="match status" value="1"/>
</dbReference>
<feature type="domain" description="FYVE-type" evidence="17">
    <location>
        <begin position="1403"/>
        <end position="1461"/>
    </location>
</feature>
<evidence type="ECO:0000256" key="6">
    <source>
        <dbReference type="ARBA" id="ARBA00022753"/>
    </source>
</evidence>
<dbReference type="PROSITE" id="PS50178">
    <property type="entry name" value="ZF_FYVE"/>
    <property type="match status" value="1"/>
</dbReference>
<reference evidence="18" key="3">
    <citation type="submission" date="2025-09" db="UniProtKB">
        <authorList>
            <consortium name="Ensembl"/>
        </authorList>
    </citation>
    <scope>IDENTIFICATION</scope>
    <source>
        <strain evidence="18">Hereford</strain>
    </source>
</reference>
<dbReference type="SUPFAM" id="SSF57903">
    <property type="entry name" value="FYVE/PHD zinc finger"/>
    <property type="match status" value="1"/>
</dbReference>
<dbReference type="InterPro" id="IPR000306">
    <property type="entry name" value="Znf_FYVE"/>
</dbReference>
<keyword evidence="7 13" id="KW-0863">Zinc-finger</keyword>
<keyword evidence="3" id="KW-0963">Cytoplasm</keyword>
<feature type="coiled-coil region" evidence="14">
    <location>
        <begin position="129"/>
        <end position="212"/>
    </location>
</feature>
<dbReference type="Pfam" id="PF01363">
    <property type="entry name" value="FYVE"/>
    <property type="match status" value="1"/>
</dbReference>
<dbReference type="PANTHER" id="PTHR23164">
    <property type="entry name" value="EARLY ENDOSOME ANTIGEN 1"/>
    <property type="match status" value="1"/>
</dbReference>
<evidence type="ECO:0000256" key="11">
    <source>
        <dbReference type="ARBA" id="ARBA00053257"/>
    </source>
</evidence>
<organism evidence="18 19">
    <name type="scientific">Bos taurus</name>
    <name type="common">Bovine</name>
    <dbReference type="NCBI Taxonomy" id="9913"/>
    <lineage>
        <taxon>Eukaryota</taxon>
        <taxon>Metazoa</taxon>
        <taxon>Chordata</taxon>
        <taxon>Craniata</taxon>
        <taxon>Vertebrata</taxon>
        <taxon>Euteleostomi</taxon>
        <taxon>Mammalia</taxon>
        <taxon>Eutheria</taxon>
        <taxon>Laurasiatheria</taxon>
        <taxon>Artiodactyla</taxon>
        <taxon>Ruminantia</taxon>
        <taxon>Pecora</taxon>
        <taxon>Bovidae</taxon>
        <taxon>Bovinae</taxon>
        <taxon>Bos</taxon>
    </lineage>
</organism>
<evidence type="ECO:0000256" key="13">
    <source>
        <dbReference type="PROSITE-ProRule" id="PRU00042"/>
    </source>
</evidence>
<evidence type="ECO:0000256" key="5">
    <source>
        <dbReference type="ARBA" id="ARBA00022723"/>
    </source>
</evidence>
<keyword evidence="9 14" id="KW-0175">Coiled coil</keyword>
<evidence type="ECO:0000256" key="15">
    <source>
        <dbReference type="SAM" id="MobiDB-lite"/>
    </source>
</evidence>
<evidence type="ECO:0007829" key="21">
    <source>
        <dbReference type="PeptideAtlas" id="A0A3Q1ML65"/>
    </source>
</evidence>
<name>A0A3Q1ML65_BOVIN</name>
<evidence type="ECO:0000313" key="19">
    <source>
        <dbReference type="Proteomes" id="UP000009136"/>
    </source>
</evidence>
<accession>A0A3Q1ML65</accession>
<evidence type="ECO:0000259" key="17">
    <source>
        <dbReference type="PROSITE" id="PS50178"/>
    </source>
</evidence>
<dbReference type="FunFam" id="3.30.40.10:FF:000180">
    <property type="entry name" value="Early endosome antigen 1"/>
    <property type="match status" value="1"/>
</dbReference>
<dbReference type="Bgee" id="ENSBTAG00000000421">
    <property type="expression patterns" value="Expressed in semen and 112 other cell types or tissues"/>
</dbReference>
<dbReference type="GO" id="GO:0031901">
    <property type="term" value="C:early endosome membrane"/>
    <property type="evidence" value="ECO:0007669"/>
    <property type="project" value="UniProtKB-SubCell"/>
</dbReference>
<dbReference type="CDD" id="cd15730">
    <property type="entry name" value="FYVE_EEA1"/>
    <property type="match status" value="1"/>
</dbReference>
<gene>
    <name evidence="18 20" type="primary">EEA1</name>
</gene>
<keyword evidence="4" id="KW-0597">Phosphoprotein</keyword>
<dbReference type="InterPro" id="IPR011011">
    <property type="entry name" value="Znf_FYVE_PHD"/>
</dbReference>
<evidence type="ECO:0000256" key="8">
    <source>
        <dbReference type="ARBA" id="ARBA00022833"/>
    </source>
</evidence>
<evidence type="ECO:0000256" key="10">
    <source>
        <dbReference type="ARBA" id="ARBA00023136"/>
    </source>
</evidence>
<dbReference type="GO" id="GO:0008270">
    <property type="term" value="F:zinc ion binding"/>
    <property type="evidence" value="ECO:0007669"/>
    <property type="project" value="UniProtKB-KW"/>
</dbReference>
<evidence type="ECO:0000259" key="16">
    <source>
        <dbReference type="PROSITE" id="PS50157"/>
    </source>
</evidence>
<feature type="coiled-coil region" evidence="14">
    <location>
        <begin position="938"/>
        <end position="1176"/>
    </location>
</feature>
<dbReference type="InterPro" id="IPR017455">
    <property type="entry name" value="Znf_FYVE-rel"/>
</dbReference>
<comment type="subcellular location">
    <subcellularLocation>
        <location evidence="2">Cytoplasm</location>
    </subcellularLocation>
    <subcellularLocation>
        <location evidence="1">Early endosome membrane</location>
        <topology evidence="1">Peripheral membrane protein</topology>
    </subcellularLocation>
</comment>
<dbReference type="PANTHER" id="PTHR23164:SF30">
    <property type="entry name" value="EARLY ENDOSOME ANTIGEN 1"/>
    <property type="match status" value="1"/>
</dbReference>
<reference evidence="18" key="2">
    <citation type="submission" date="2025-08" db="UniProtKB">
        <authorList>
            <consortium name="Ensembl"/>
        </authorList>
    </citation>
    <scope>IDENTIFICATION</scope>
    <source>
        <strain evidence="18">Hereford</strain>
    </source>
</reference>
<comment type="function">
    <text evidence="11">Binds phospholipid vesicles containing phosphatidylinositol 3-phosphate and participates in endosomal trafficking.</text>
</comment>
<feature type="region of interest" description="Disordered" evidence="15">
    <location>
        <begin position="414"/>
        <end position="437"/>
    </location>
</feature>
<dbReference type="Gene3D" id="1.10.287.1490">
    <property type="match status" value="2"/>
</dbReference>
<keyword evidence="5" id="KW-0479">Metal-binding</keyword>
<dbReference type="FunFam" id="1.20.5.390:FF:000006">
    <property type="entry name" value="Early endosome antigen 1"/>
    <property type="match status" value="1"/>
</dbReference>
<keyword evidence="21" id="KW-1267">Proteomics identification</keyword>
<sequence>MLRRILQRTPGRVGSQGSDLDSSAAPINTVDVNNESSSEGFICPQCMKSLGSADELFKHYEAVHDAGNDSSHGGEALALKRDDITLLRQEVQDLQASLKEEKWYSEELKKELEKFQGLQQQESKPDGLVADSSAELQSLEQQLEEAQTENFNIKQMKDLFEQKAAQLATEIADIKSKYDEERSLREAAEQQVTHLTEELNKEAAVIQDLKTELLQRPGIEDVAVLKKELVQVQTLMDNMTLERERESEKLKDECKKLQTEYTNSEAVISQLRSELAKGPQEVAVYVQELQKLKSSVNELTQKNQNLTEKLQKKELDYTQLEEKHNEECMSKKSIQASLHQKDLDCQQLQSRLSASETSLQRIQAELGEKGEATQKLKEELSEVETKYQHLKAEFKQLQQQREEKDQHGLQLQSEINQVDSLPSEPPGKSLPSKGRSESEVALSCPTLCDPMDSPCTNLHPWDFLGKSTGLHSKLLETERQLGEAHGRLKEQRQLSSEKLMDKEQQVADLQLKLSRLEEELKEKVTNSTELQHQLDKTKQQHQEQQALQQSTTAKLREAQNDLEQVLRQIGDKDQKIQNLEALLQKSKENISLLEKEREDLYAKIQAGEGETAVLNQLQEKNHTLQEQVTQLTEKLKNQSESHKQAQENLHDQVQEQKAHLRAAQDRVLSLESSINELNSQLNESKEKVSQLDIQVKAKTELLLSAEAAKTAQRADLQNHLDTAQNALQDKQQELNKITTQLDQVTTKLQDKQEHCSQLESHLKEYKEKHLSLEQKTEELEGQIKKLEADMLEVKASKEQALQGLQQQRQLNTDLELRATELSKQLEMEKETVSNTKLDLQKKSEALENTKQMLTKQEEEKTMLKQEIENLSQDAKMQHKELNDRIQTAVTELQKVKVEKDSLVAELSAAKEKLSKVSDCLKNSQSEFEKENQKGKAVILDLEKTCKELKHQLQVQTESLHKEQNEMKKSLEKEKETSHQLKLELSSMQGQVIQAQDSLKQKEKEEQQLQSNINELKQLTEQKKKQIETLQGEVKIAVSQKTELENKLQQQSMQAAQELAAEKQKISVLQNTYEKSQENLKQLQSDFYGKESELLATRQDLKSIEEKLSLAQEDLISNRNQIGNQNKLIQELKTTKTTLEQDLAKKEQQLKEQNKALQDMQKEKSLKEKELVNEKSKLAETEEIKCRQEKEIAKLSEELKSHKQESIKEITNLKDAKQLLIQQKLELQGKVDSLKATLEQEKKTQQMLKEQMKKEEDELKKEFMEKEAKLHSEIKEKEVGMKKHEENGAKLTMQITALNENLGTIKKEWQSSQRRVSELEKQTDDLRGEIAVLEATVQNNQDERRALLERCLKGEGEIEKLQTKVLELQRKLDNTTAAVQELGRENQSLQIKHTQALTRKWAEDSEVQNCMACGKGFSVTVRRHHCRQCGNIFCAECSAKNALTPSSKKPVRVCDGCFNDLQG</sequence>
<keyword evidence="10" id="KW-0472">Membrane</keyword>
<evidence type="ECO:0000256" key="14">
    <source>
        <dbReference type="SAM" id="Coils"/>
    </source>
</evidence>
<evidence type="ECO:0000256" key="3">
    <source>
        <dbReference type="ARBA" id="ARBA00022490"/>
    </source>
</evidence>
<feature type="region of interest" description="Disordered" evidence="15">
    <location>
        <begin position="1"/>
        <end position="26"/>
    </location>
</feature>
<evidence type="ECO:0000256" key="9">
    <source>
        <dbReference type="ARBA" id="ARBA00023054"/>
    </source>
</evidence>
<feature type="coiled-coil region" evidence="14">
    <location>
        <begin position="1223"/>
        <end position="1391"/>
    </location>
</feature>
<evidence type="ECO:0000256" key="12">
    <source>
        <dbReference type="ARBA" id="ARBA00071651"/>
    </source>
</evidence>
<dbReference type="PROSITE" id="PS50157">
    <property type="entry name" value="ZINC_FINGER_C2H2_2"/>
    <property type="match status" value="1"/>
</dbReference>
<reference evidence="18" key="1">
    <citation type="submission" date="2018-03" db="EMBL/GenBank/DDBJ databases">
        <title>ARS-UCD1.2.</title>
        <authorList>
            <person name="Rosen B.D."/>
            <person name="Bickhart D.M."/>
            <person name="Koren S."/>
            <person name="Schnabel R.D."/>
            <person name="Hall R."/>
            <person name="Zimin A."/>
            <person name="Dreischer C."/>
            <person name="Schultheiss S."/>
            <person name="Schroeder S.G."/>
            <person name="Elsik C.G."/>
            <person name="Couldrey C."/>
            <person name="Liu G.E."/>
            <person name="Van Tassell C.P."/>
            <person name="Phillippy A.M."/>
            <person name="Smith T.P.L."/>
            <person name="Medrano J.F."/>
        </authorList>
    </citation>
    <scope>NUCLEOTIDE SEQUENCE [LARGE SCALE GENOMIC DNA]</scope>
    <source>
        <strain evidence="18">Hereford</strain>
    </source>
</reference>
<evidence type="ECO:0000256" key="7">
    <source>
        <dbReference type="ARBA" id="ARBA00022771"/>
    </source>
</evidence>
<evidence type="ECO:0000313" key="20">
    <source>
        <dbReference type="VGNC" id="VGNC:54421"/>
    </source>
</evidence>
<dbReference type="GeneTree" id="ENSGT00940000156910"/>
<dbReference type="InterPro" id="IPR013083">
    <property type="entry name" value="Znf_RING/FYVE/PHD"/>
</dbReference>
<proteinExistence type="evidence at protein level"/>
<dbReference type="VEuPathDB" id="HostDB:ENSBTAG00000000421"/>
<evidence type="ECO:0000256" key="4">
    <source>
        <dbReference type="ARBA" id="ARBA00022553"/>
    </source>
</evidence>
<protein>
    <recommendedName>
        <fullName evidence="12">Early endosome antigen 1</fullName>
    </recommendedName>
</protein>
<keyword evidence="19" id="KW-1185">Reference proteome</keyword>
<keyword evidence="6" id="KW-0967">Endosome</keyword>
<dbReference type="Ensembl" id="ENSBTAT00000080956.2">
    <property type="protein sequence ID" value="ENSBTAP00000072391.2"/>
    <property type="gene ID" value="ENSBTAG00000000421.8"/>
</dbReference>
<dbReference type="SMART" id="SM00064">
    <property type="entry name" value="FYVE"/>
    <property type="match status" value="1"/>
</dbReference>
<feature type="compositionally biased region" description="Basic and acidic residues" evidence="15">
    <location>
        <begin position="532"/>
        <end position="541"/>
    </location>
</feature>
<keyword evidence="8" id="KW-0862">Zinc</keyword>
<dbReference type="OrthoDB" id="10018316at2759"/>
<dbReference type="Gene3D" id="3.30.40.10">
    <property type="entry name" value="Zinc/RING finger domain, C3HC4 (zinc finger)"/>
    <property type="match status" value="1"/>
</dbReference>
<evidence type="ECO:0000256" key="1">
    <source>
        <dbReference type="ARBA" id="ARBA00004220"/>
    </source>
</evidence>
<dbReference type="Gene3D" id="1.20.5.390">
    <property type="entry name" value="L1 transposable element, trimerization domain"/>
    <property type="match status" value="1"/>
</dbReference>
<dbReference type="VGNC" id="VGNC:54421">
    <property type="gene designation" value="EEA1"/>
</dbReference>
<dbReference type="InterPro" id="IPR013087">
    <property type="entry name" value="Znf_C2H2_type"/>
</dbReference>